<dbReference type="CDD" id="cd20304">
    <property type="entry name" value="cupin_OxDC_N"/>
    <property type="match status" value="1"/>
</dbReference>
<evidence type="ECO:0000313" key="6">
    <source>
        <dbReference type="EMBL" id="TFK42211.1"/>
    </source>
</evidence>
<reference evidence="6 7" key="1">
    <citation type="journal article" date="2019" name="Nat. Ecol. Evol.">
        <title>Megaphylogeny resolves global patterns of mushroom evolution.</title>
        <authorList>
            <person name="Varga T."/>
            <person name="Krizsan K."/>
            <person name="Foldi C."/>
            <person name="Dima B."/>
            <person name="Sanchez-Garcia M."/>
            <person name="Sanchez-Ramirez S."/>
            <person name="Szollosi G.J."/>
            <person name="Szarkandi J.G."/>
            <person name="Papp V."/>
            <person name="Albert L."/>
            <person name="Andreopoulos W."/>
            <person name="Angelini C."/>
            <person name="Antonin V."/>
            <person name="Barry K.W."/>
            <person name="Bougher N.L."/>
            <person name="Buchanan P."/>
            <person name="Buyck B."/>
            <person name="Bense V."/>
            <person name="Catcheside P."/>
            <person name="Chovatia M."/>
            <person name="Cooper J."/>
            <person name="Damon W."/>
            <person name="Desjardin D."/>
            <person name="Finy P."/>
            <person name="Geml J."/>
            <person name="Haridas S."/>
            <person name="Hughes K."/>
            <person name="Justo A."/>
            <person name="Karasinski D."/>
            <person name="Kautmanova I."/>
            <person name="Kiss B."/>
            <person name="Kocsube S."/>
            <person name="Kotiranta H."/>
            <person name="LaButti K.M."/>
            <person name="Lechner B.E."/>
            <person name="Liimatainen K."/>
            <person name="Lipzen A."/>
            <person name="Lukacs Z."/>
            <person name="Mihaltcheva S."/>
            <person name="Morgado L.N."/>
            <person name="Niskanen T."/>
            <person name="Noordeloos M.E."/>
            <person name="Ohm R.A."/>
            <person name="Ortiz-Santana B."/>
            <person name="Ovrebo C."/>
            <person name="Racz N."/>
            <person name="Riley R."/>
            <person name="Savchenko A."/>
            <person name="Shiryaev A."/>
            <person name="Soop K."/>
            <person name="Spirin V."/>
            <person name="Szebenyi C."/>
            <person name="Tomsovsky M."/>
            <person name="Tulloss R.E."/>
            <person name="Uehling J."/>
            <person name="Grigoriev I.V."/>
            <person name="Vagvolgyi C."/>
            <person name="Papp T."/>
            <person name="Martin F.M."/>
            <person name="Miettinen O."/>
            <person name="Hibbett D.S."/>
            <person name="Nagy L.G."/>
        </authorList>
    </citation>
    <scope>NUCLEOTIDE SEQUENCE [LARGE SCALE GENOMIC DNA]</scope>
    <source>
        <strain evidence="6 7">CBS 166.37</strain>
    </source>
</reference>
<keyword evidence="7" id="KW-1185">Reference proteome</keyword>
<proteinExistence type="predicted"/>
<dbReference type="InterPro" id="IPR011051">
    <property type="entry name" value="RmlC_Cupin_sf"/>
</dbReference>
<evidence type="ECO:0000256" key="4">
    <source>
        <dbReference type="SAM" id="SignalP"/>
    </source>
</evidence>
<keyword evidence="3" id="KW-0464">Manganese</keyword>
<name>A0A5C3MM31_9AGAR</name>
<accession>A0A5C3MM31</accession>
<dbReference type="PANTHER" id="PTHR35848:SF9">
    <property type="entry name" value="SLL1358 PROTEIN"/>
    <property type="match status" value="1"/>
</dbReference>
<feature type="domain" description="Cupin type-1" evidence="5">
    <location>
        <begin position="295"/>
        <end position="431"/>
    </location>
</feature>
<evidence type="ECO:0000259" key="5">
    <source>
        <dbReference type="SMART" id="SM00835"/>
    </source>
</evidence>
<evidence type="ECO:0000313" key="7">
    <source>
        <dbReference type="Proteomes" id="UP000308652"/>
    </source>
</evidence>
<dbReference type="OrthoDB" id="10263073at2759"/>
<feature type="binding site" evidence="3">
    <location>
        <position position="335"/>
    </location>
    <ligand>
        <name>Mn(2+)</name>
        <dbReference type="ChEBI" id="CHEBI:29035"/>
        <label>2</label>
    </ligand>
</feature>
<feature type="binding site" evidence="3">
    <location>
        <position position="157"/>
    </location>
    <ligand>
        <name>Mn(2+)</name>
        <dbReference type="ChEBI" id="CHEBI:29035"/>
        <label>1</label>
    </ligand>
</feature>
<dbReference type="Proteomes" id="UP000308652">
    <property type="component" value="Unassembled WGS sequence"/>
</dbReference>
<dbReference type="NCBIfam" id="TIGR03404">
    <property type="entry name" value="bicupin_oxalic"/>
    <property type="match status" value="1"/>
</dbReference>
<evidence type="ECO:0000256" key="1">
    <source>
        <dbReference type="ARBA" id="ARBA00022723"/>
    </source>
</evidence>
<feature type="domain" description="Cupin type-1" evidence="5">
    <location>
        <begin position="112"/>
        <end position="255"/>
    </location>
</feature>
<dbReference type="Pfam" id="PF00190">
    <property type="entry name" value="Cupin_1"/>
    <property type="match status" value="2"/>
</dbReference>
<feature type="binding site" evidence="3">
    <location>
        <position position="155"/>
    </location>
    <ligand>
        <name>Mn(2+)</name>
        <dbReference type="ChEBI" id="CHEBI:29035"/>
        <label>1</label>
    </ligand>
</feature>
<gene>
    <name evidence="6" type="ORF">BDQ12DRAFT_677810</name>
</gene>
<feature type="binding site" evidence="3">
    <location>
        <position position="342"/>
    </location>
    <ligand>
        <name>Mn(2+)</name>
        <dbReference type="ChEBI" id="CHEBI:29035"/>
        <label>2</label>
    </ligand>
</feature>
<sequence>MITISYCICALFLSHVFAAPASSISGVSSMSSTGTYTSSAVSPIETVPFASDDPNPILWLPEDNNTVHQPIRGSLGATILGPTNNPIVDENADLVAPPTTDVGTVDNAKWPFSLSQNQLWTGGWARQQNLGVMPIAKEMAGVNMRLKPGAIRELHWHTAAEWAYVLKGSTQITAVNQNGQNYIATVNAGDLWYFPPGIPHSLQGTSDDPQGTEFLLVFDTGNFNEDSTFLLTDWMSQVPKEVLANNFQVDQSAFNDIPGSQLYIFPSNPPPDNQQNPVSPQGTVPEPFSFELSKFNATQFSGGTAKIVDSTIFNASKTIAVAEVTVEPGAIRELHWHPTQDEWTYYLEGEARVTLFASGRNSRTFDYQPGDIGYVPAAYGHYVQNVGNTTLKFLEIFKTDKFADLSLSQWLALIPPDLVKAHLQVSDDTIMHFNKTKPVVVGPVGPSS</sequence>
<dbReference type="InterPro" id="IPR014710">
    <property type="entry name" value="RmlC-like_jellyroll"/>
</dbReference>
<dbReference type="AlphaFoldDB" id="A0A5C3MM31"/>
<feature type="binding site" evidence="3">
    <location>
        <position position="381"/>
    </location>
    <ligand>
        <name>Mn(2+)</name>
        <dbReference type="ChEBI" id="CHEBI:29035"/>
        <label>2</label>
    </ligand>
</feature>
<feature type="signal peptide" evidence="4">
    <location>
        <begin position="1"/>
        <end position="18"/>
    </location>
</feature>
<comment type="cofactor">
    <cofactor evidence="3">
        <name>Mn(2+)</name>
        <dbReference type="ChEBI" id="CHEBI:29035"/>
    </cofactor>
    <text evidence="3">Binds 2 manganese ions per subunit.</text>
</comment>
<dbReference type="InterPro" id="IPR006045">
    <property type="entry name" value="Cupin_1"/>
</dbReference>
<dbReference type="InterPro" id="IPR017774">
    <property type="entry name" value="Bicupin_oxalate_deCO2ase/Oxase"/>
</dbReference>
<dbReference type="EMBL" id="ML213593">
    <property type="protein sequence ID" value="TFK42211.1"/>
    <property type="molecule type" value="Genomic_DNA"/>
</dbReference>
<keyword evidence="4" id="KW-0732">Signal</keyword>
<dbReference type="SUPFAM" id="SSF51182">
    <property type="entry name" value="RmlC-like cupins"/>
    <property type="match status" value="1"/>
</dbReference>
<dbReference type="GO" id="GO:0033609">
    <property type="term" value="P:oxalate metabolic process"/>
    <property type="evidence" value="ECO:0007669"/>
    <property type="project" value="InterPro"/>
</dbReference>
<feature type="binding site" evidence="3">
    <location>
        <position position="161"/>
    </location>
    <ligand>
        <name>Mn(2+)</name>
        <dbReference type="ChEBI" id="CHEBI:29035"/>
        <label>1</label>
    </ligand>
</feature>
<evidence type="ECO:0000256" key="3">
    <source>
        <dbReference type="PIRSR" id="PIRSR617774-2"/>
    </source>
</evidence>
<dbReference type="CDD" id="cd20305">
    <property type="entry name" value="cupin_OxDC_C"/>
    <property type="match status" value="1"/>
</dbReference>
<dbReference type="PANTHER" id="PTHR35848">
    <property type="entry name" value="OXALATE-BINDING PROTEIN"/>
    <property type="match status" value="1"/>
</dbReference>
<dbReference type="STRING" id="68775.A0A5C3MM31"/>
<dbReference type="SMART" id="SM00835">
    <property type="entry name" value="Cupin_1"/>
    <property type="match status" value="2"/>
</dbReference>
<keyword evidence="1 3" id="KW-0479">Metal-binding</keyword>
<feature type="chain" id="PRO_5022708065" evidence="4">
    <location>
        <begin position="19"/>
        <end position="448"/>
    </location>
</feature>
<feature type="binding site" evidence="3">
    <location>
        <position position="200"/>
    </location>
    <ligand>
        <name>Mn(2+)</name>
        <dbReference type="ChEBI" id="CHEBI:29035"/>
        <label>1</label>
    </ligand>
</feature>
<dbReference type="Gene3D" id="2.60.120.10">
    <property type="entry name" value="Jelly Rolls"/>
    <property type="match status" value="2"/>
</dbReference>
<feature type="binding site" evidence="3">
    <location>
        <position position="337"/>
    </location>
    <ligand>
        <name>Mn(2+)</name>
        <dbReference type="ChEBI" id="CHEBI:29035"/>
        <label>2</label>
    </ligand>
</feature>
<protein>
    <submittedName>
        <fullName evidence="6">Oxalate decarboxylase</fullName>
    </submittedName>
</protein>
<organism evidence="6 7">
    <name type="scientific">Crucibulum laeve</name>
    <dbReference type="NCBI Taxonomy" id="68775"/>
    <lineage>
        <taxon>Eukaryota</taxon>
        <taxon>Fungi</taxon>
        <taxon>Dikarya</taxon>
        <taxon>Basidiomycota</taxon>
        <taxon>Agaricomycotina</taxon>
        <taxon>Agaricomycetes</taxon>
        <taxon>Agaricomycetidae</taxon>
        <taxon>Agaricales</taxon>
        <taxon>Agaricineae</taxon>
        <taxon>Nidulariaceae</taxon>
        <taxon>Crucibulum</taxon>
    </lineage>
</organism>
<dbReference type="InterPro" id="IPR051610">
    <property type="entry name" value="GPI/OXD"/>
</dbReference>
<dbReference type="GO" id="GO:0046872">
    <property type="term" value="F:metal ion binding"/>
    <property type="evidence" value="ECO:0007669"/>
    <property type="project" value="UniProtKB-KW"/>
</dbReference>
<evidence type="ECO:0000256" key="2">
    <source>
        <dbReference type="PIRSR" id="PIRSR617774-1"/>
    </source>
</evidence>
<feature type="active site" description="Proton donor" evidence="2">
    <location>
        <position position="395"/>
    </location>
</feature>